<dbReference type="SMART" id="SM00344">
    <property type="entry name" value="HTH_ASNC"/>
    <property type="match status" value="1"/>
</dbReference>
<dbReference type="CDD" id="cd00090">
    <property type="entry name" value="HTH_ARSR"/>
    <property type="match status" value="1"/>
</dbReference>
<keyword evidence="3" id="KW-0804">Transcription</keyword>
<dbReference type="Proteomes" id="UP001296873">
    <property type="component" value="Unassembled WGS sequence"/>
</dbReference>
<dbReference type="InterPro" id="IPR011991">
    <property type="entry name" value="ArsR-like_HTH"/>
</dbReference>
<organism evidence="5 6">
    <name type="scientific">Rhodovibrio sodomensis</name>
    <dbReference type="NCBI Taxonomy" id="1088"/>
    <lineage>
        <taxon>Bacteria</taxon>
        <taxon>Pseudomonadati</taxon>
        <taxon>Pseudomonadota</taxon>
        <taxon>Alphaproteobacteria</taxon>
        <taxon>Rhodospirillales</taxon>
        <taxon>Rhodovibrionaceae</taxon>
        <taxon>Rhodovibrio</taxon>
    </lineage>
</organism>
<dbReference type="InterPro" id="IPR019888">
    <property type="entry name" value="Tscrpt_reg_AsnC-like"/>
</dbReference>
<evidence type="ECO:0000256" key="2">
    <source>
        <dbReference type="ARBA" id="ARBA00023125"/>
    </source>
</evidence>
<dbReference type="PRINTS" id="PR00033">
    <property type="entry name" value="HTHASNC"/>
</dbReference>
<dbReference type="PROSITE" id="PS50956">
    <property type="entry name" value="HTH_ASNC_2"/>
    <property type="match status" value="1"/>
</dbReference>
<dbReference type="InterPro" id="IPR019887">
    <property type="entry name" value="Tscrpt_reg_AsnC/Lrp_C"/>
</dbReference>
<dbReference type="PANTHER" id="PTHR30154:SF34">
    <property type="entry name" value="TRANSCRIPTIONAL REGULATOR AZLB"/>
    <property type="match status" value="1"/>
</dbReference>
<dbReference type="EMBL" id="NRRL01000107">
    <property type="protein sequence ID" value="MBK1670672.1"/>
    <property type="molecule type" value="Genomic_DNA"/>
</dbReference>
<name>A0ABS1DL63_9PROT</name>
<proteinExistence type="predicted"/>
<dbReference type="InterPro" id="IPR000485">
    <property type="entry name" value="AsnC-type_HTH_dom"/>
</dbReference>
<sequence length="165" mass="18489">MKLDAYDVRILATLQQEGRITKLKLAERIGLSPSPCWERMRRLEQAGIIRGFHADVDAAKVVRITTVFVEVTLSSHRGGDFARFEAAVNARPEIVECWSISGGTDYLLKVVTVDIERYQALIDDLLAADIAIGRYFTYIVTKRVKEAPGAPLETLRQLARGQTTR</sequence>
<dbReference type="InterPro" id="IPR011008">
    <property type="entry name" value="Dimeric_a/b-barrel"/>
</dbReference>
<dbReference type="SUPFAM" id="SSF46785">
    <property type="entry name" value="Winged helix' DNA-binding domain"/>
    <property type="match status" value="1"/>
</dbReference>
<dbReference type="PANTHER" id="PTHR30154">
    <property type="entry name" value="LEUCINE-RESPONSIVE REGULATORY PROTEIN"/>
    <property type="match status" value="1"/>
</dbReference>
<dbReference type="Gene3D" id="3.30.70.920">
    <property type="match status" value="1"/>
</dbReference>
<evidence type="ECO:0000256" key="1">
    <source>
        <dbReference type="ARBA" id="ARBA00023015"/>
    </source>
</evidence>
<dbReference type="InterPro" id="IPR036388">
    <property type="entry name" value="WH-like_DNA-bd_sf"/>
</dbReference>
<feature type="domain" description="HTH asnC-type" evidence="4">
    <location>
        <begin position="3"/>
        <end position="64"/>
    </location>
</feature>
<evidence type="ECO:0000313" key="5">
    <source>
        <dbReference type="EMBL" id="MBK1670672.1"/>
    </source>
</evidence>
<dbReference type="Gene3D" id="1.10.10.10">
    <property type="entry name" value="Winged helix-like DNA-binding domain superfamily/Winged helix DNA-binding domain"/>
    <property type="match status" value="1"/>
</dbReference>
<gene>
    <name evidence="5" type="ORF">CKO28_21865</name>
</gene>
<evidence type="ECO:0000256" key="3">
    <source>
        <dbReference type="ARBA" id="ARBA00023163"/>
    </source>
</evidence>
<dbReference type="Pfam" id="PF13412">
    <property type="entry name" value="HTH_24"/>
    <property type="match status" value="1"/>
</dbReference>
<reference evidence="5 6" key="1">
    <citation type="journal article" date="2020" name="Microorganisms">
        <title>Osmotic Adaptation and Compatible Solute Biosynthesis of Phototrophic Bacteria as Revealed from Genome Analyses.</title>
        <authorList>
            <person name="Imhoff J.F."/>
            <person name="Rahn T."/>
            <person name="Kunzel S."/>
            <person name="Keller A."/>
            <person name="Neulinger S.C."/>
        </authorList>
    </citation>
    <scope>NUCLEOTIDE SEQUENCE [LARGE SCALE GENOMIC DNA]</scope>
    <source>
        <strain evidence="5 6">DSM 9895</strain>
    </source>
</reference>
<comment type="caution">
    <text evidence="5">The sequence shown here is derived from an EMBL/GenBank/DDBJ whole genome shotgun (WGS) entry which is preliminary data.</text>
</comment>
<protein>
    <submittedName>
        <fullName evidence="5">AsnC family transcriptional regulator</fullName>
    </submittedName>
</protein>
<dbReference type="Pfam" id="PF01037">
    <property type="entry name" value="AsnC_trans_reg"/>
    <property type="match status" value="1"/>
</dbReference>
<keyword evidence="1" id="KW-0805">Transcription regulation</keyword>
<evidence type="ECO:0000259" key="4">
    <source>
        <dbReference type="PROSITE" id="PS50956"/>
    </source>
</evidence>
<dbReference type="SUPFAM" id="SSF54909">
    <property type="entry name" value="Dimeric alpha+beta barrel"/>
    <property type="match status" value="1"/>
</dbReference>
<keyword evidence="6" id="KW-1185">Reference proteome</keyword>
<evidence type="ECO:0000313" key="6">
    <source>
        <dbReference type="Proteomes" id="UP001296873"/>
    </source>
</evidence>
<keyword evidence="2" id="KW-0238">DNA-binding</keyword>
<accession>A0ABS1DL63</accession>
<dbReference type="InterPro" id="IPR036390">
    <property type="entry name" value="WH_DNA-bd_sf"/>
</dbReference>